<dbReference type="InterPro" id="IPR007208">
    <property type="entry name" value="MrpF/PhaF-like"/>
</dbReference>
<evidence type="ECO:0000256" key="1">
    <source>
        <dbReference type="ARBA" id="ARBA00004651"/>
    </source>
</evidence>
<keyword evidence="5 8" id="KW-0812">Transmembrane</keyword>
<evidence type="ECO:0000256" key="7">
    <source>
        <dbReference type="ARBA" id="ARBA00023136"/>
    </source>
</evidence>
<gene>
    <name evidence="9" type="ORF">A605_09030</name>
</gene>
<feature type="transmembrane region" description="Helical" evidence="8">
    <location>
        <begin position="6"/>
        <end position="24"/>
    </location>
</feature>
<keyword evidence="4" id="KW-1003">Cell membrane</keyword>
<sequence length="85" mass="8813">MTVIDIAMIIIGLSVVPAVYRMMVGPTRADRAIAGDLVTVAVVGLLALVGIRDGSQFTFDIVLIASLVSFLTAIALARALTAGVR</sequence>
<evidence type="ECO:0000313" key="10">
    <source>
        <dbReference type="Proteomes" id="UP000011723"/>
    </source>
</evidence>
<dbReference type="AlphaFoldDB" id="M1NN65"/>
<dbReference type="Pfam" id="PF04066">
    <property type="entry name" value="MrpF_PhaF"/>
    <property type="match status" value="1"/>
</dbReference>
<accession>M1NN65</accession>
<dbReference type="PANTHER" id="PTHR34702:SF1">
    <property type="entry name" value="NA(+)_H(+) ANTIPORTER SUBUNIT F"/>
    <property type="match status" value="1"/>
</dbReference>
<dbReference type="EMBL" id="CP003697">
    <property type="protein sequence ID" value="AGF72808.1"/>
    <property type="molecule type" value="Genomic_DNA"/>
</dbReference>
<feature type="transmembrane region" description="Helical" evidence="8">
    <location>
        <begin position="33"/>
        <end position="51"/>
    </location>
</feature>
<dbReference type="GO" id="GO:0005886">
    <property type="term" value="C:plasma membrane"/>
    <property type="evidence" value="ECO:0007669"/>
    <property type="project" value="UniProtKB-SubCell"/>
</dbReference>
<keyword evidence="10" id="KW-1185">Reference proteome</keyword>
<dbReference type="KEGG" id="chn:A605_09030"/>
<dbReference type="GO" id="GO:0015385">
    <property type="term" value="F:sodium:proton antiporter activity"/>
    <property type="evidence" value="ECO:0007669"/>
    <property type="project" value="TreeGrafter"/>
</dbReference>
<comment type="similarity">
    <text evidence="2">Belongs to the CPA3 antiporters (TC 2.A.63) subunit F family.</text>
</comment>
<feature type="transmembrane region" description="Helical" evidence="8">
    <location>
        <begin position="57"/>
        <end position="80"/>
    </location>
</feature>
<dbReference type="PATRIC" id="fig|1121362.3.peg.1823"/>
<evidence type="ECO:0000256" key="2">
    <source>
        <dbReference type="ARBA" id="ARBA00009212"/>
    </source>
</evidence>
<organism evidence="9 10">
    <name type="scientific">Corynebacterium halotolerans YIM 70093 = DSM 44683</name>
    <dbReference type="NCBI Taxonomy" id="1121362"/>
    <lineage>
        <taxon>Bacteria</taxon>
        <taxon>Bacillati</taxon>
        <taxon>Actinomycetota</taxon>
        <taxon>Actinomycetes</taxon>
        <taxon>Mycobacteriales</taxon>
        <taxon>Corynebacteriaceae</taxon>
        <taxon>Corynebacterium</taxon>
    </lineage>
</organism>
<dbReference type="Proteomes" id="UP000011723">
    <property type="component" value="Chromosome"/>
</dbReference>
<evidence type="ECO:0000313" key="9">
    <source>
        <dbReference type="EMBL" id="AGF72808.1"/>
    </source>
</evidence>
<dbReference type="STRING" id="1121362.A605_09030"/>
<dbReference type="RefSeq" id="WP_015401227.1">
    <property type="nucleotide sequence ID" value="NC_020302.1"/>
</dbReference>
<dbReference type="eggNOG" id="COG2212">
    <property type="taxonomic scope" value="Bacteria"/>
</dbReference>
<evidence type="ECO:0000256" key="6">
    <source>
        <dbReference type="ARBA" id="ARBA00022989"/>
    </source>
</evidence>
<dbReference type="HOGENOM" id="CLU_125825_1_2_11"/>
<dbReference type="PANTHER" id="PTHR34702">
    <property type="entry name" value="NA(+)/H(+) ANTIPORTER SUBUNIT F1"/>
    <property type="match status" value="1"/>
</dbReference>
<reference evidence="9 10" key="1">
    <citation type="journal article" date="2012" name="Stand. Genomic Sci.">
        <title>Genome sequence of the halotolerant bacterium Corynebacterium halotolerans type strain YIM 70093(T) (= DSM 44683(T)).</title>
        <authorList>
            <person name="Ruckert C."/>
            <person name="Albersmeier A."/>
            <person name="Al-Dilaimi A."/>
            <person name="Niehaus K."/>
            <person name="Szczepanowski R."/>
            <person name="Kalinowski J."/>
        </authorList>
    </citation>
    <scope>NUCLEOTIDE SEQUENCE [LARGE SCALE GENOMIC DNA]</scope>
    <source>
        <strain evidence="9">YIM 70093</strain>
    </source>
</reference>
<evidence type="ECO:0000256" key="8">
    <source>
        <dbReference type="SAM" id="Phobius"/>
    </source>
</evidence>
<keyword evidence="3" id="KW-0813">Transport</keyword>
<proteinExistence type="inferred from homology"/>
<evidence type="ECO:0000256" key="5">
    <source>
        <dbReference type="ARBA" id="ARBA00022692"/>
    </source>
</evidence>
<name>M1NN65_9CORY</name>
<dbReference type="OrthoDB" id="3402829at2"/>
<evidence type="ECO:0000256" key="3">
    <source>
        <dbReference type="ARBA" id="ARBA00022448"/>
    </source>
</evidence>
<keyword evidence="7 8" id="KW-0472">Membrane</keyword>
<evidence type="ECO:0000256" key="4">
    <source>
        <dbReference type="ARBA" id="ARBA00022475"/>
    </source>
</evidence>
<comment type="subcellular location">
    <subcellularLocation>
        <location evidence="1">Cell membrane</location>
        <topology evidence="1">Multi-pass membrane protein</topology>
    </subcellularLocation>
</comment>
<keyword evidence="6 8" id="KW-1133">Transmembrane helix</keyword>
<protein>
    <submittedName>
        <fullName evidence="9">PH adaptation potassium efflux system protein</fullName>
    </submittedName>
</protein>